<comment type="caution">
    <text evidence="2">The sequence shown here is derived from an EMBL/GenBank/DDBJ whole genome shotgun (WGS) entry which is preliminary data.</text>
</comment>
<name>A0A1U7JKA9_9HYPH</name>
<dbReference type="InterPro" id="IPR016181">
    <property type="entry name" value="Acyl_CoA_acyltransferase"/>
</dbReference>
<gene>
    <name evidence="2" type="ORF">A3843_05175</name>
</gene>
<reference evidence="2 3" key="1">
    <citation type="submission" date="2016-03" db="EMBL/GenBank/DDBJ databases">
        <title>Genome sequence of Nesiotobacter sp. nov., a moderately halophilic alphaproteobacterium isolated from the Yellow Sea, China.</title>
        <authorList>
            <person name="Zhang G."/>
            <person name="Zhang R."/>
        </authorList>
    </citation>
    <scope>NUCLEOTIDE SEQUENCE [LARGE SCALE GENOMIC DNA]</scope>
    <source>
        <strain evidence="2 3">WB1-6</strain>
    </source>
</reference>
<dbReference type="STRING" id="197461.A3843_05175"/>
<dbReference type="EMBL" id="LVVZ01000007">
    <property type="protein sequence ID" value="OKL45145.1"/>
    <property type="molecule type" value="Genomic_DNA"/>
</dbReference>
<dbReference type="GO" id="GO:0016747">
    <property type="term" value="F:acyltransferase activity, transferring groups other than amino-acyl groups"/>
    <property type="evidence" value="ECO:0007669"/>
    <property type="project" value="InterPro"/>
</dbReference>
<organism evidence="2 3">
    <name type="scientific">Pseudovibrio exalbescens</name>
    <dbReference type="NCBI Taxonomy" id="197461"/>
    <lineage>
        <taxon>Bacteria</taxon>
        <taxon>Pseudomonadati</taxon>
        <taxon>Pseudomonadota</taxon>
        <taxon>Alphaproteobacteria</taxon>
        <taxon>Hyphomicrobiales</taxon>
        <taxon>Stappiaceae</taxon>
        <taxon>Pseudovibrio</taxon>
    </lineage>
</organism>
<dbReference type="RefSeq" id="WP_051269193.1">
    <property type="nucleotide sequence ID" value="NZ_LVVZ01000007.1"/>
</dbReference>
<dbReference type="Gene3D" id="3.40.630.30">
    <property type="match status" value="1"/>
</dbReference>
<dbReference type="Proteomes" id="UP000185783">
    <property type="component" value="Unassembled WGS sequence"/>
</dbReference>
<dbReference type="Pfam" id="PF00583">
    <property type="entry name" value="Acetyltransf_1"/>
    <property type="match status" value="1"/>
</dbReference>
<feature type="domain" description="N-acetyltransferase" evidence="1">
    <location>
        <begin position="4"/>
        <end position="160"/>
    </location>
</feature>
<protein>
    <recommendedName>
        <fullName evidence="1">N-acetyltransferase domain-containing protein</fullName>
    </recommendedName>
</protein>
<keyword evidence="3" id="KW-1185">Reference proteome</keyword>
<dbReference type="CDD" id="cd04301">
    <property type="entry name" value="NAT_SF"/>
    <property type="match status" value="1"/>
</dbReference>
<proteinExistence type="predicted"/>
<dbReference type="AlphaFoldDB" id="A0A1U7JKA9"/>
<evidence type="ECO:0000313" key="3">
    <source>
        <dbReference type="Proteomes" id="UP000185783"/>
    </source>
</evidence>
<dbReference type="PROSITE" id="PS51186">
    <property type="entry name" value="GNAT"/>
    <property type="match status" value="1"/>
</dbReference>
<sequence>MSNIQFKSPSLSHAKDIIRLVDSTPRLDRNSKYAYALWCSHFAPHSVVAIRDEEVIGFLTGFRSPTHPDTYFLWQTATKHRHGVAGLGVDMIDFAVRREIDNGATKIEASVDNDNKPIRVLMKSLAKRLNGRVEEELLYPGSLLSTEDDQHHDEMLMRICLPQDARIERAPRLSIAASRKEAMA</sequence>
<evidence type="ECO:0000313" key="2">
    <source>
        <dbReference type="EMBL" id="OKL45145.1"/>
    </source>
</evidence>
<accession>A0A1U7JKA9</accession>
<dbReference type="InterPro" id="IPR000182">
    <property type="entry name" value="GNAT_dom"/>
</dbReference>
<dbReference type="SUPFAM" id="SSF55729">
    <property type="entry name" value="Acyl-CoA N-acyltransferases (Nat)"/>
    <property type="match status" value="1"/>
</dbReference>
<evidence type="ECO:0000259" key="1">
    <source>
        <dbReference type="PROSITE" id="PS51186"/>
    </source>
</evidence>